<dbReference type="PANTHER" id="PTHR33121:SF79">
    <property type="entry name" value="CYCLIC DI-GMP PHOSPHODIESTERASE PDED-RELATED"/>
    <property type="match status" value="1"/>
</dbReference>
<proteinExistence type="predicted"/>
<evidence type="ECO:0000256" key="5">
    <source>
        <dbReference type="ARBA" id="ARBA00022692"/>
    </source>
</evidence>
<dbReference type="AlphaFoldDB" id="A0A3B0UTQ2"/>
<feature type="domain" description="EAL" evidence="10">
    <location>
        <begin position="265"/>
        <end position="518"/>
    </location>
</feature>
<evidence type="ECO:0000256" key="7">
    <source>
        <dbReference type="ARBA" id="ARBA00022989"/>
    </source>
</evidence>
<dbReference type="InterPro" id="IPR024744">
    <property type="entry name" value="CSS-motif_dom"/>
</dbReference>
<name>A0A3B0UTQ2_9ZZZZ</name>
<dbReference type="PROSITE" id="PS50883">
    <property type="entry name" value="EAL"/>
    <property type="match status" value="1"/>
</dbReference>
<keyword evidence="6" id="KW-0378">Hydrolase</keyword>
<gene>
    <name evidence="11" type="ORF">MNBD_ALPHA12-565</name>
</gene>
<keyword evidence="4" id="KW-0973">c-di-GMP</keyword>
<comment type="subcellular location">
    <subcellularLocation>
        <location evidence="1">Cell membrane</location>
        <topology evidence="1">Multi-pass membrane protein</topology>
    </subcellularLocation>
</comment>
<accession>A0A3B0UTQ2</accession>
<dbReference type="PANTHER" id="PTHR33121">
    <property type="entry name" value="CYCLIC DI-GMP PHOSPHODIESTERASE PDEF"/>
    <property type="match status" value="1"/>
</dbReference>
<evidence type="ECO:0000256" key="2">
    <source>
        <dbReference type="ARBA" id="ARBA00012282"/>
    </source>
</evidence>
<dbReference type="CDD" id="cd01948">
    <property type="entry name" value="EAL"/>
    <property type="match status" value="1"/>
</dbReference>
<dbReference type="InterPro" id="IPR035919">
    <property type="entry name" value="EAL_sf"/>
</dbReference>
<evidence type="ECO:0000256" key="9">
    <source>
        <dbReference type="ARBA" id="ARBA00034290"/>
    </source>
</evidence>
<dbReference type="Pfam" id="PF12792">
    <property type="entry name" value="CSS-motif"/>
    <property type="match status" value="1"/>
</dbReference>
<dbReference type="SUPFAM" id="SSF141868">
    <property type="entry name" value="EAL domain-like"/>
    <property type="match status" value="1"/>
</dbReference>
<dbReference type="InterPro" id="IPR001633">
    <property type="entry name" value="EAL_dom"/>
</dbReference>
<evidence type="ECO:0000256" key="3">
    <source>
        <dbReference type="ARBA" id="ARBA00022475"/>
    </source>
</evidence>
<organism evidence="11">
    <name type="scientific">hydrothermal vent metagenome</name>
    <dbReference type="NCBI Taxonomy" id="652676"/>
    <lineage>
        <taxon>unclassified sequences</taxon>
        <taxon>metagenomes</taxon>
        <taxon>ecological metagenomes</taxon>
    </lineage>
</organism>
<keyword evidence="5" id="KW-0812">Transmembrane</keyword>
<dbReference type="GO" id="GO:0071111">
    <property type="term" value="F:cyclic-guanylate-specific phosphodiesterase activity"/>
    <property type="evidence" value="ECO:0007669"/>
    <property type="project" value="UniProtKB-EC"/>
</dbReference>
<dbReference type="EC" id="3.1.4.52" evidence="2"/>
<protein>
    <recommendedName>
        <fullName evidence="2">cyclic-guanylate-specific phosphodiesterase</fullName>
        <ecNumber evidence="2">3.1.4.52</ecNumber>
    </recommendedName>
</protein>
<evidence type="ECO:0000259" key="10">
    <source>
        <dbReference type="PROSITE" id="PS50883"/>
    </source>
</evidence>
<evidence type="ECO:0000256" key="1">
    <source>
        <dbReference type="ARBA" id="ARBA00004651"/>
    </source>
</evidence>
<dbReference type="Pfam" id="PF00563">
    <property type="entry name" value="EAL"/>
    <property type="match status" value="1"/>
</dbReference>
<sequence>MEKLLQYLWVRLLLSALVVAGAAVVTRFAYDEVVFSSNKSQMEELNRRTLQRAELAIDYAVITLSELSLTGLGNCSEESLMQLHRISYLRGSIKDIQVLGVNNRLLCAGESMARQMGLADFNLDQGYVSYNGAISLHNIGFKNSGLLGVAWQMRPDLTLFAVLNLDSLFFDIFPAPLREQVNASLVLGADDKIASHVPNDMGRFDAKEKVRFSSASERYPLKTSFEIGVPVLRAWNREAENFVSGAGILLGILLGVLSFSVLSRPRDPDAEMRESLKKGEFIPFMQPIFSIPSRKIIGCEVLMRWEKCDGSIVGPLGFIPLAESNGLIVSMTRSIMAQTFVELGEYMLDNPDFKVAFNIVPSDLVSGCCAEELCEIVARAGVARQQVVLELTERQDFEDLGKAVAIIRQLRDLGFKVALDDTGVGHNGLSNVHRLGVDIIKIDKMFIDRVSIDRSAMTIVMMLVKLARELDMRTVAEGIETEEQLKTLFECDVDEGQGYLVSKPLPAGQFLELVRKQDKPYNIKTAA</sequence>
<evidence type="ECO:0000256" key="4">
    <source>
        <dbReference type="ARBA" id="ARBA00022636"/>
    </source>
</evidence>
<keyword evidence="8" id="KW-0472">Membrane</keyword>
<evidence type="ECO:0000313" key="11">
    <source>
        <dbReference type="EMBL" id="VAW23474.1"/>
    </source>
</evidence>
<dbReference type="EMBL" id="UOEO01000237">
    <property type="protein sequence ID" value="VAW23474.1"/>
    <property type="molecule type" value="Genomic_DNA"/>
</dbReference>
<dbReference type="GO" id="GO:0005886">
    <property type="term" value="C:plasma membrane"/>
    <property type="evidence" value="ECO:0007669"/>
    <property type="project" value="UniProtKB-SubCell"/>
</dbReference>
<dbReference type="SMART" id="SM00052">
    <property type="entry name" value="EAL"/>
    <property type="match status" value="1"/>
</dbReference>
<keyword evidence="3" id="KW-1003">Cell membrane</keyword>
<dbReference type="InterPro" id="IPR050706">
    <property type="entry name" value="Cyclic-di-GMP_PDE-like"/>
</dbReference>
<dbReference type="Gene3D" id="3.20.20.450">
    <property type="entry name" value="EAL domain"/>
    <property type="match status" value="1"/>
</dbReference>
<comment type="catalytic activity">
    <reaction evidence="9">
        <text>3',3'-c-di-GMP + H2O = 5'-phosphoguanylyl(3'-&gt;5')guanosine + H(+)</text>
        <dbReference type="Rhea" id="RHEA:24902"/>
        <dbReference type="ChEBI" id="CHEBI:15377"/>
        <dbReference type="ChEBI" id="CHEBI:15378"/>
        <dbReference type="ChEBI" id="CHEBI:58754"/>
        <dbReference type="ChEBI" id="CHEBI:58805"/>
        <dbReference type="EC" id="3.1.4.52"/>
    </reaction>
</comment>
<keyword evidence="7" id="KW-1133">Transmembrane helix</keyword>
<evidence type="ECO:0000256" key="6">
    <source>
        <dbReference type="ARBA" id="ARBA00022801"/>
    </source>
</evidence>
<reference evidence="11" key="1">
    <citation type="submission" date="2018-06" db="EMBL/GenBank/DDBJ databases">
        <authorList>
            <person name="Zhirakovskaya E."/>
        </authorList>
    </citation>
    <scope>NUCLEOTIDE SEQUENCE</scope>
</reference>
<evidence type="ECO:0000256" key="8">
    <source>
        <dbReference type="ARBA" id="ARBA00023136"/>
    </source>
</evidence>